<feature type="region of interest" description="Disordered" evidence="4">
    <location>
        <begin position="1"/>
        <end position="190"/>
    </location>
</feature>
<feature type="region of interest" description="Disordered" evidence="4">
    <location>
        <begin position="1162"/>
        <end position="1191"/>
    </location>
</feature>
<proteinExistence type="predicted"/>
<feature type="compositionally biased region" description="Basic and acidic residues" evidence="4">
    <location>
        <begin position="240"/>
        <end position="253"/>
    </location>
</feature>
<feature type="compositionally biased region" description="Polar residues" evidence="4">
    <location>
        <begin position="363"/>
        <end position="382"/>
    </location>
</feature>
<gene>
    <name evidence="5" type="ORF">BP6252_08145</name>
</gene>
<evidence type="ECO:0000256" key="2">
    <source>
        <dbReference type="ARBA" id="ARBA00022614"/>
    </source>
</evidence>
<dbReference type="SMART" id="SM00368">
    <property type="entry name" value="LRR_RI"/>
    <property type="match status" value="2"/>
</dbReference>
<feature type="compositionally biased region" description="Low complexity" evidence="4">
    <location>
        <begin position="83"/>
        <end position="117"/>
    </location>
</feature>
<feature type="compositionally biased region" description="Polar residues" evidence="4">
    <location>
        <begin position="1017"/>
        <end position="1026"/>
    </location>
</feature>
<evidence type="ECO:0000313" key="5">
    <source>
        <dbReference type="EMBL" id="RDW71582.1"/>
    </source>
</evidence>
<feature type="compositionally biased region" description="Polar residues" evidence="4">
    <location>
        <begin position="66"/>
        <end position="82"/>
    </location>
</feature>
<protein>
    <submittedName>
        <fullName evidence="5">Putative GIP3</fullName>
    </submittedName>
</protein>
<dbReference type="PANTHER" id="PTHR24113">
    <property type="entry name" value="RAN GTPASE-ACTIVATING PROTEIN 1"/>
    <property type="match status" value="1"/>
</dbReference>
<dbReference type="Proteomes" id="UP000256645">
    <property type="component" value="Unassembled WGS sequence"/>
</dbReference>
<evidence type="ECO:0000256" key="4">
    <source>
        <dbReference type="SAM" id="MobiDB-lite"/>
    </source>
</evidence>
<dbReference type="InterPro" id="IPR032675">
    <property type="entry name" value="LRR_dom_sf"/>
</dbReference>
<dbReference type="InterPro" id="IPR027038">
    <property type="entry name" value="RanGap"/>
</dbReference>
<feature type="compositionally biased region" description="Basic and acidic residues" evidence="4">
    <location>
        <begin position="291"/>
        <end position="338"/>
    </location>
</feature>
<dbReference type="OrthoDB" id="8436363at2759"/>
<keyword evidence="1" id="KW-0343">GTPase activation</keyword>
<dbReference type="GO" id="GO:0048471">
    <property type="term" value="C:perinuclear region of cytoplasm"/>
    <property type="evidence" value="ECO:0007669"/>
    <property type="project" value="TreeGrafter"/>
</dbReference>
<feature type="region of interest" description="Disordered" evidence="4">
    <location>
        <begin position="230"/>
        <end position="382"/>
    </location>
</feature>
<feature type="region of interest" description="Disordered" evidence="4">
    <location>
        <begin position="1000"/>
        <end position="1051"/>
    </location>
</feature>
<dbReference type="PANTHER" id="PTHR24113:SF12">
    <property type="entry name" value="RAN GTPASE-ACTIVATING PROTEIN 1"/>
    <property type="match status" value="1"/>
</dbReference>
<keyword evidence="2" id="KW-0433">Leucine-rich repeat</keyword>
<feature type="compositionally biased region" description="Basic and acidic residues" evidence="4">
    <location>
        <begin position="260"/>
        <end position="283"/>
    </location>
</feature>
<feature type="compositionally biased region" description="Polar residues" evidence="4">
    <location>
        <begin position="28"/>
        <end position="45"/>
    </location>
</feature>
<name>A0A3D8RC15_9HELO</name>
<evidence type="ECO:0000256" key="3">
    <source>
        <dbReference type="ARBA" id="ARBA00022737"/>
    </source>
</evidence>
<reference evidence="5 6" key="1">
    <citation type="journal article" date="2018" name="IMA Fungus">
        <title>IMA Genome-F 9: Draft genome sequence of Annulohypoxylon stygium, Aspergillus mulundensis, Berkeleyomyces basicola (syn. Thielaviopsis basicola), Ceratocystis smalleyi, two Cercospora beticola strains, Coleophoma cylindrospora, Fusarium fracticaudum, Phialophora cf. hyalina, and Morchella septimelata.</title>
        <authorList>
            <person name="Wingfield B.D."/>
            <person name="Bills G.F."/>
            <person name="Dong Y."/>
            <person name="Huang W."/>
            <person name="Nel W.J."/>
            <person name="Swalarsk-Parry B.S."/>
            <person name="Vaghefi N."/>
            <person name="Wilken P.M."/>
            <person name="An Z."/>
            <person name="de Beer Z.W."/>
            <person name="De Vos L."/>
            <person name="Chen L."/>
            <person name="Duong T.A."/>
            <person name="Gao Y."/>
            <person name="Hammerbacher A."/>
            <person name="Kikkert J.R."/>
            <person name="Li Y."/>
            <person name="Li H."/>
            <person name="Li K."/>
            <person name="Li Q."/>
            <person name="Liu X."/>
            <person name="Ma X."/>
            <person name="Naidoo K."/>
            <person name="Pethybridge S.J."/>
            <person name="Sun J."/>
            <person name="Steenkamp E.T."/>
            <person name="van der Nest M.A."/>
            <person name="van Wyk S."/>
            <person name="Wingfield M.J."/>
            <person name="Xiong C."/>
            <person name="Yue Q."/>
            <person name="Zhang X."/>
        </authorList>
    </citation>
    <scope>NUCLEOTIDE SEQUENCE [LARGE SCALE GENOMIC DNA]</scope>
    <source>
        <strain evidence="5 6">BP6252</strain>
    </source>
</reference>
<evidence type="ECO:0000313" key="6">
    <source>
        <dbReference type="Proteomes" id="UP000256645"/>
    </source>
</evidence>
<feature type="compositionally biased region" description="Polar residues" evidence="4">
    <location>
        <begin position="1180"/>
        <end position="1191"/>
    </location>
</feature>
<dbReference type="GO" id="GO:0005096">
    <property type="term" value="F:GTPase activator activity"/>
    <property type="evidence" value="ECO:0007669"/>
    <property type="project" value="UniProtKB-KW"/>
</dbReference>
<keyword evidence="3" id="KW-0677">Repeat</keyword>
<dbReference type="GO" id="GO:0031267">
    <property type="term" value="F:small GTPase binding"/>
    <property type="evidence" value="ECO:0007669"/>
    <property type="project" value="TreeGrafter"/>
</dbReference>
<sequence>MEGLHGVDVSWMQHSSKDHTGRQRAPSDVSSPKGSPKIIQNGSNGHSKEPPASAPKPIPHRPGFSRNGSTDKTATLNGAKSTSVSPSRRNSWLSSLSSKFSSSPGSEKLSTSPVVSPAPSPGAQELYLQKTQSPPAQKGAVIHNTSKEVGEPYTPAPPKSTQPNFLQSALRRLSSSGGNQAATVRGPQHGLCERRTLNIDKNRERCSIAELDQSKLRRVAFCVDVEIASSPRYNDDDELEQKGSKDEKKCDKKEKKKKLAERGEGEALKNPDNVKCEKEKDGQVKLTGENLPREPEKEGKQIIETTKDVKEDPPSPPNEKDTTKKKEKKKRSEEERKARKEKKRKLAEANGTVPVELVRNLSDESLSTPGPGTPKTQVSPTTDPARIYRRCCQLRETPILKKITEQLSAQTNSTNQSGVVNKLDLTGYWLQLPDLITLGDYLAVVPVKELIMENTGLTDEGVRVILAGLLATKAPEFPAIRRAKLGQKDGDCPQQGGFVERVVFKGNAQIGRDGWRYICLFIHMCRTLKCMDLSNVPFPQTPPPTPAATPINTSQTHFLHHHHKTTTSECGETCEMSSIMAKSIGERLGGSELELLNMAECGMTTAQLGGLIDGACKSGLRRLGVAGNSITTEGMQHIVRFLKSGKCEGLDLGSNDLKDTLGMVAETLDENNPLLALSLADCNLTPDTLWVLFPALVKLPNFRFIDLSQNRELFTSKPSAIPLLRRYLPQLSVLKRIHLTDVALIPEQVIALAEILPEIPSLAHVSIMENPQVAALASAKGEVKQEEACALYASLMAAVRVSNSLVCIDIEVPSNDSSEVVKALAKQVVAYCLFNMERGPVAEVSAPMDSDPGQKDVVVPDVLLHLVGHGEESPDGSVDEPAPDEDYVIGGTGVVKALGICLGNRGNDTRLPSADRTFSDYTEAGTWTPKSPRVNSHKAKDMSKNLLGSARKIRARLQPALANEAKSGDRNNYQRLLFLDSTLEGMIKRFEDEYPETRLTAATASPPVPELAHIPSLTWSKPTDVTDSSDKGSEDGEGAILDPSVSDDDDIVRPVLSRHNSDVSLASKALSQEEGRMHRFGQKIRRDILKPESQDHAHGTDGTEKEAAHLQYLRKMVEDMGGDLIKRKVQTEGEDAVFSELNNETSLLRQQLKDSDPEGWEKFVQSQEAARHNSVGLSGMHSSNVPSQAIE</sequence>
<dbReference type="GO" id="GO:0005829">
    <property type="term" value="C:cytosol"/>
    <property type="evidence" value="ECO:0007669"/>
    <property type="project" value="TreeGrafter"/>
</dbReference>
<feature type="compositionally biased region" description="Polar residues" evidence="4">
    <location>
        <begin position="161"/>
        <end position="182"/>
    </location>
</feature>
<dbReference type="GO" id="GO:0006913">
    <property type="term" value="P:nucleocytoplasmic transport"/>
    <property type="evidence" value="ECO:0007669"/>
    <property type="project" value="TreeGrafter"/>
</dbReference>
<dbReference type="STRING" id="1849047.A0A3D8RC15"/>
<accession>A0A3D8RC15</accession>
<dbReference type="GO" id="GO:0005634">
    <property type="term" value="C:nucleus"/>
    <property type="evidence" value="ECO:0007669"/>
    <property type="project" value="TreeGrafter"/>
</dbReference>
<dbReference type="Gene3D" id="3.80.10.10">
    <property type="entry name" value="Ribonuclease Inhibitor"/>
    <property type="match status" value="2"/>
</dbReference>
<dbReference type="AlphaFoldDB" id="A0A3D8RC15"/>
<dbReference type="SUPFAM" id="SSF52047">
    <property type="entry name" value="RNI-like"/>
    <property type="match status" value="1"/>
</dbReference>
<dbReference type="EMBL" id="PDLM01000008">
    <property type="protein sequence ID" value="RDW71582.1"/>
    <property type="molecule type" value="Genomic_DNA"/>
</dbReference>
<comment type="caution">
    <text evidence="5">The sequence shown here is derived from an EMBL/GenBank/DDBJ whole genome shotgun (WGS) entry which is preliminary data.</text>
</comment>
<organism evidence="5 6">
    <name type="scientific">Coleophoma cylindrospora</name>
    <dbReference type="NCBI Taxonomy" id="1849047"/>
    <lineage>
        <taxon>Eukaryota</taxon>
        <taxon>Fungi</taxon>
        <taxon>Dikarya</taxon>
        <taxon>Ascomycota</taxon>
        <taxon>Pezizomycotina</taxon>
        <taxon>Leotiomycetes</taxon>
        <taxon>Helotiales</taxon>
        <taxon>Dermateaceae</taxon>
        <taxon>Coleophoma</taxon>
    </lineage>
</organism>
<evidence type="ECO:0000256" key="1">
    <source>
        <dbReference type="ARBA" id="ARBA00022468"/>
    </source>
</evidence>
<keyword evidence="6" id="KW-1185">Reference proteome</keyword>